<evidence type="ECO:0000256" key="2">
    <source>
        <dbReference type="ARBA" id="ARBA00022448"/>
    </source>
</evidence>
<evidence type="ECO:0000256" key="4">
    <source>
        <dbReference type="ARBA" id="ARBA00022519"/>
    </source>
</evidence>
<evidence type="ECO:0000256" key="7">
    <source>
        <dbReference type="ARBA" id="ARBA00023136"/>
    </source>
</evidence>
<evidence type="ECO:0000259" key="9">
    <source>
        <dbReference type="Pfam" id="PF04290"/>
    </source>
</evidence>
<organism evidence="10">
    <name type="scientific">marine sediment metagenome</name>
    <dbReference type="NCBI Taxonomy" id="412755"/>
    <lineage>
        <taxon>unclassified sequences</taxon>
        <taxon>metagenomes</taxon>
        <taxon>ecological metagenomes</taxon>
    </lineage>
</organism>
<sequence>MLAVPLKLFEAFARLLEIVGQGVLAFMALTITYDATMRYLFAAPTSWSLEINSFLVVYLAVMTAAEVQRRGEHIGITLLADGLRPGGKWAVTTAIGIVGAVFCAIITWRGGLMAYDAWAYGERVSSALGTPMWLAYAMLPIGFGTLGLQFLINIARGPAAASSETMPHV</sequence>
<dbReference type="GO" id="GO:0005886">
    <property type="term" value="C:plasma membrane"/>
    <property type="evidence" value="ECO:0007669"/>
    <property type="project" value="UniProtKB-SubCell"/>
</dbReference>
<dbReference type="GO" id="GO:0015740">
    <property type="term" value="P:C4-dicarboxylate transport"/>
    <property type="evidence" value="ECO:0007669"/>
    <property type="project" value="TreeGrafter"/>
</dbReference>
<dbReference type="EMBL" id="LAZR01000122">
    <property type="protein sequence ID" value="KKN89161.1"/>
    <property type="molecule type" value="Genomic_DNA"/>
</dbReference>
<comment type="subcellular location">
    <subcellularLocation>
        <location evidence="1">Cell inner membrane</location>
        <topology evidence="1">Multi-pass membrane protein</topology>
    </subcellularLocation>
</comment>
<keyword evidence="5 8" id="KW-0812">Transmembrane</keyword>
<dbReference type="InterPro" id="IPR007387">
    <property type="entry name" value="TRAP_DctQ"/>
</dbReference>
<keyword evidence="4" id="KW-0997">Cell inner membrane</keyword>
<keyword evidence="7 8" id="KW-0472">Membrane</keyword>
<proteinExistence type="predicted"/>
<feature type="domain" description="Tripartite ATP-independent periplasmic transporters DctQ component" evidence="9">
    <location>
        <begin position="27"/>
        <end position="156"/>
    </location>
</feature>
<feature type="transmembrane region" description="Helical" evidence="8">
    <location>
        <begin position="12"/>
        <end position="31"/>
    </location>
</feature>
<name>A0A0F9WSA9_9ZZZZ</name>
<dbReference type="AlphaFoldDB" id="A0A0F9WSA9"/>
<dbReference type="PANTHER" id="PTHR35011">
    <property type="entry name" value="2,3-DIKETO-L-GULONATE TRAP TRANSPORTER SMALL PERMEASE PROTEIN YIAM"/>
    <property type="match status" value="1"/>
</dbReference>
<evidence type="ECO:0000256" key="1">
    <source>
        <dbReference type="ARBA" id="ARBA00004429"/>
    </source>
</evidence>
<keyword evidence="6 8" id="KW-1133">Transmembrane helix</keyword>
<reference evidence="10" key="1">
    <citation type="journal article" date="2015" name="Nature">
        <title>Complex archaea that bridge the gap between prokaryotes and eukaryotes.</title>
        <authorList>
            <person name="Spang A."/>
            <person name="Saw J.H."/>
            <person name="Jorgensen S.L."/>
            <person name="Zaremba-Niedzwiedzka K."/>
            <person name="Martijn J."/>
            <person name="Lind A.E."/>
            <person name="van Eijk R."/>
            <person name="Schleper C."/>
            <person name="Guy L."/>
            <person name="Ettema T.J."/>
        </authorList>
    </citation>
    <scope>NUCLEOTIDE SEQUENCE</scope>
</reference>
<keyword evidence="2" id="KW-0813">Transport</keyword>
<evidence type="ECO:0000256" key="8">
    <source>
        <dbReference type="SAM" id="Phobius"/>
    </source>
</evidence>
<accession>A0A0F9WSA9</accession>
<evidence type="ECO:0000256" key="6">
    <source>
        <dbReference type="ARBA" id="ARBA00022989"/>
    </source>
</evidence>
<dbReference type="Pfam" id="PF04290">
    <property type="entry name" value="DctQ"/>
    <property type="match status" value="1"/>
</dbReference>
<dbReference type="GO" id="GO:0022857">
    <property type="term" value="F:transmembrane transporter activity"/>
    <property type="evidence" value="ECO:0007669"/>
    <property type="project" value="TreeGrafter"/>
</dbReference>
<dbReference type="PANTHER" id="PTHR35011:SF10">
    <property type="entry name" value="TRAP TRANSPORTER SMALL PERMEASE PROTEIN"/>
    <property type="match status" value="1"/>
</dbReference>
<protein>
    <recommendedName>
        <fullName evidence="9">Tripartite ATP-independent periplasmic transporters DctQ component domain-containing protein</fullName>
    </recommendedName>
</protein>
<evidence type="ECO:0000256" key="5">
    <source>
        <dbReference type="ARBA" id="ARBA00022692"/>
    </source>
</evidence>
<comment type="caution">
    <text evidence="10">The sequence shown here is derived from an EMBL/GenBank/DDBJ whole genome shotgun (WGS) entry which is preliminary data.</text>
</comment>
<evidence type="ECO:0000256" key="3">
    <source>
        <dbReference type="ARBA" id="ARBA00022475"/>
    </source>
</evidence>
<gene>
    <name evidence="10" type="ORF">LCGC14_0241590</name>
</gene>
<keyword evidence="3" id="KW-1003">Cell membrane</keyword>
<feature type="transmembrane region" description="Helical" evidence="8">
    <location>
        <begin position="89"/>
        <end position="108"/>
    </location>
</feature>
<evidence type="ECO:0000313" key="10">
    <source>
        <dbReference type="EMBL" id="KKN89161.1"/>
    </source>
</evidence>
<dbReference type="InterPro" id="IPR055348">
    <property type="entry name" value="DctQ"/>
</dbReference>
<feature type="transmembrane region" description="Helical" evidence="8">
    <location>
        <begin position="133"/>
        <end position="152"/>
    </location>
</feature>